<dbReference type="AlphaFoldDB" id="A0A8T0YR42"/>
<reference evidence="1" key="1">
    <citation type="submission" date="2018-10" db="EMBL/GenBank/DDBJ databases">
        <title>Effector identification in a new, highly contiguous assembly of the strawberry crown rot pathogen Phytophthora cactorum.</title>
        <authorList>
            <person name="Armitage A.D."/>
            <person name="Nellist C.F."/>
            <person name="Bates H."/>
            <person name="Vickerstaff R.J."/>
            <person name="Harrison R.J."/>
        </authorList>
    </citation>
    <scope>NUCLEOTIDE SEQUENCE</scope>
    <source>
        <strain evidence="1">15-7</strain>
        <strain evidence="2">4040</strain>
    </source>
</reference>
<dbReference type="Proteomes" id="UP000735874">
    <property type="component" value="Unassembled WGS sequence"/>
</dbReference>
<protein>
    <submittedName>
        <fullName evidence="1">Uncharacterized protein</fullName>
    </submittedName>
</protein>
<name>A0A8T0YR42_9STRA</name>
<dbReference type="Proteomes" id="UP000736787">
    <property type="component" value="Unassembled WGS sequence"/>
</dbReference>
<comment type="caution">
    <text evidence="1">The sequence shown here is derived from an EMBL/GenBank/DDBJ whole genome shotgun (WGS) entry which is preliminary data.</text>
</comment>
<gene>
    <name evidence="1" type="ORF">PC113_g17287</name>
    <name evidence="2" type="ORF">PC117_g24606</name>
</gene>
<sequence length="86" mass="10020">MQDHTHQLCDSLQKMFAGKDRVAVKQVRLRMSPRVHKRWPVKKLHFFSVSVTRALSDSVPACLVKRVRRRQTIALVMARDRASPVR</sequence>
<evidence type="ECO:0000313" key="3">
    <source>
        <dbReference type="Proteomes" id="UP000735874"/>
    </source>
</evidence>
<organism evidence="1 3">
    <name type="scientific">Phytophthora cactorum</name>
    <dbReference type="NCBI Taxonomy" id="29920"/>
    <lineage>
        <taxon>Eukaryota</taxon>
        <taxon>Sar</taxon>
        <taxon>Stramenopiles</taxon>
        <taxon>Oomycota</taxon>
        <taxon>Peronosporomycetes</taxon>
        <taxon>Peronosporales</taxon>
        <taxon>Peronosporaceae</taxon>
        <taxon>Phytophthora</taxon>
    </lineage>
</organism>
<proteinExistence type="predicted"/>
<dbReference type="EMBL" id="RCMK01001691">
    <property type="protein sequence ID" value="KAG2889873.1"/>
    <property type="molecule type" value="Genomic_DNA"/>
</dbReference>
<evidence type="ECO:0000313" key="1">
    <source>
        <dbReference type="EMBL" id="KAG2849879.1"/>
    </source>
</evidence>
<accession>A0A8T0YR42</accession>
<evidence type="ECO:0000313" key="2">
    <source>
        <dbReference type="EMBL" id="KAG2889873.1"/>
    </source>
</evidence>
<dbReference type="EMBL" id="RCMG01000738">
    <property type="protein sequence ID" value="KAG2849879.1"/>
    <property type="molecule type" value="Genomic_DNA"/>
</dbReference>